<sequence length="255" mass="27982">MALEAVVFAQDPFAYSLGDQHLLCHSLYDQPVDERSSSSSMLGLLDDVVDPNPNSSSPETCTGGGGGRTKRRRSRNTKNREEMENQRMTHIAVERNRRKQMNEYLGVLRSLMPPSYSHRGDQASIIGGAINFVKELEHLLYSMESHKRTSEDDDDDGSAGGASSTPPFADSFAFPQYSTRSADGRRSPNAGGGHRGFQAMGLTVLHLNVTSHEDSVLYSASVKVEEGCRLNSVDEIAAAAHELLRRIEEEAGFFS</sequence>
<evidence type="ECO:0000313" key="1">
    <source>
        <dbReference type="EMBL" id="KAI4375082.1"/>
    </source>
</evidence>
<reference evidence="2" key="1">
    <citation type="journal article" date="2023" name="Front. Plant Sci.">
        <title>Chromosomal-level genome assembly of Melastoma candidum provides insights into trichome evolution.</title>
        <authorList>
            <person name="Zhong Y."/>
            <person name="Wu W."/>
            <person name="Sun C."/>
            <person name="Zou P."/>
            <person name="Liu Y."/>
            <person name="Dai S."/>
            <person name="Zhou R."/>
        </authorList>
    </citation>
    <scope>NUCLEOTIDE SEQUENCE [LARGE SCALE GENOMIC DNA]</scope>
</reference>
<comment type="caution">
    <text evidence="1">The sequence shown here is derived from an EMBL/GenBank/DDBJ whole genome shotgun (WGS) entry which is preliminary data.</text>
</comment>
<proteinExistence type="predicted"/>
<name>A0ACB9RGL0_9MYRT</name>
<evidence type="ECO:0000313" key="2">
    <source>
        <dbReference type="Proteomes" id="UP001057402"/>
    </source>
</evidence>
<accession>A0ACB9RGL0</accession>
<organism evidence="1 2">
    <name type="scientific">Melastoma candidum</name>
    <dbReference type="NCBI Taxonomy" id="119954"/>
    <lineage>
        <taxon>Eukaryota</taxon>
        <taxon>Viridiplantae</taxon>
        <taxon>Streptophyta</taxon>
        <taxon>Embryophyta</taxon>
        <taxon>Tracheophyta</taxon>
        <taxon>Spermatophyta</taxon>
        <taxon>Magnoliopsida</taxon>
        <taxon>eudicotyledons</taxon>
        <taxon>Gunneridae</taxon>
        <taxon>Pentapetalae</taxon>
        <taxon>rosids</taxon>
        <taxon>malvids</taxon>
        <taxon>Myrtales</taxon>
        <taxon>Melastomataceae</taxon>
        <taxon>Melastomatoideae</taxon>
        <taxon>Melastomateae</taxon>
        <taxon>Melastoma</taxon>
    </lineage>
</organism>
<gene>
    <name evidence="1" type="ORF">MLD38_012993</name>
</gene>
<dbReference type="Proteomes" id="UP001057402">
    <property type="component" value="Chromosome 4"/>
</dbReference>
<keyword evidence="2" id="KW-1185">Reference proteome</keyword>
<protein>
    <submittedName>
        <fullName evidence="1">Uncharacterized protein</fullName>
    </submittedName>
</protein>
<dbReference type="EMBL" id="CM042883">
    <property type="protein sequence ID" value="KAI4375082.1"/>
    <property type="molecule type" value="Genomic_DNA"/>
</dbReference>